<dbReference type="EC" id="2.3.1.225" evidence="10"/>
<evidence type="ECO:0000256" key="4">
    <source>
        <dbReference type="ARBA" id="ARBA00022692"/>
    </source>
</evidence>
<keyword evidence="9 10" id="KW-0012">Acyltransferase</keyword>
<evidence type="ECO:0000313" key="13">
    <source>
        <dbReference type="Proteomes" id="UP001058974"/>
    </source>
</evidence>
<keyword evidence="13" id="KW-1185">Reference proteome</keyword>
<organism evidence="12 13">
    <name type="scientific">Pisum sativum</name>
    <name type="common">Garden pea</name>
    <name type="synonym">Lathyrus oleraceus</name>
    <dbReference type="NCBI Taxonomy" id="3888"/>
    <lineage>
        <taxon>Eukaryota</taxon>
        <taxon>Viridiplantae</taxon>
        <taxon>Streptophyta</taxon>
        <taxon>Embryophyta</taxon>
        <taxon>Tracheophyta</taxon>
        <taxon>Spermatophyta</taxon>
        <taxon>Magnoliopsida</taxon>
        <taxon>eudicotyledons</taxon>
        <taxon>Gunneridae</taxon>
        <taxon>Pentapetalae</taxon>
        <taxon>rosids</taxon>
        <taxon>fabids</taxon>
        <taxon>Fabales</taxon>
        <taxon>Fabaceae</taxon>
        <taxon>Papilionoideae</taxon>
        <taxon>50 kb inversion clade</taxon>
        <taxon>NPAAA clade</taxon>
        <taxon>Hologalegina</taxon>
        <taxon>IRL clade</taxon>
        <taxon>Fabeae</taxon>
        <taxon>Lathyrus</taxon>
    </lineage>
</organism>
<evidence type="ECO:0000256" key="8">
    <source>
        <dbReference type="ARBA" id="ARBA00023288"/>
    </source>
</evidence>
<evidence type="ECO:0000256" key="6">
    <source>
        <dbReference type="ARBA" id="ARBA00023136"/>
    </source>
</evidence>
<accession>A0A9D4XDG7</accession>
<proteinExistence type="inferred from homology"/>
<sequence>MFEPFVIPWPVVPLNATYWSKLVSGLYPPGSTIRTWMYAYCNVEQPPRAKHCHGCDKCVLQFDHHCVWLGNCIGRGCHHDTTLDRSVNFTYLSASPTAIS</sequence>
<dbReference type="Gramene" id="Psat04G0330500-T1">
    <property type="protein sequence ID" value="KAI5419051.1"/>
    <property type="gene ID" value="KIW84_043305"/>
</dbReference>
<reference evidence="12 13" key="1">
    <citation type="journal article" date="2022" name="Nat. Genet.">
        <title>Improved pea reference genome and pan-genome highlight genomic features and evolutionary characteristics.</title>
        <authorList>
            <person name="Yang T."/>
            <person name="Liu R."/>
            <person name="Luo Y."/>
            <person name="Hu S."/>
            <person name="Wang D."/>
            <person name="Wang C."/>
            <person name="Pandey M.K."/>
            <person name="Ge S."/>
            <person name="Xu Q."/>
            <person name="Li N."/>
            <person name="Li G."/>
            <person name="Huang Y."/>
            <person name="Saxena R.K."/>
            <person name="Ji Y."/>
            <person name="Li M."/>
            <person name="Yan X."/>
            <person name="He Y."/>
            <person name="Liu Y."/>
            <person name="Wang X."/>
            <person name="Xiang C."/>
            <person name="Varshney R.K."/>
            <person name="Ding H."/>
            <person name="Gao S."/>
            <person name="Zong X."/>
        </authorList>
    </citation>
    <scope>NUCLEOTIDE SEQUENCE [LARGE SCALE GENOMIC DNA]</scope>
    <source>
        <strain evidence="12 13">cv. Zhongwan 6</strain>
    </source>
</reference>
<dbReference type="GO" id="GO:0006612">
    <property type="term" value="P:protein targeting to membrane"/>
    <property type="evidence" value="ECO:0007669"/>
    <property type="project" value="TreeGrafter"/>
</dbReference>
<keyword evidence="6" id="KW-0472">Membrane</keyword>
<comment type="similarity">
    <text evidence="2 10">Belongs to the DHHC palmitoyltransferase family.</text>
</comment>
<comment type="catalytic activity">
    <reaction evidence="10">
        <text>L-cysteinyl-[protein] + hexadecanoyl-CoA = S-hexadecanoyl-L-cysteinyl-[protein] + CoA</text>
        <dbReference type="Rhea" id="RHEA:36683"/>
        <dbReference type="Rhea" id="RHEA-COMP:10131"/>
        <dbReference type="Rhea" id="RHEA-COMP:11032"/>
        <dbReference type="ChEBI" id="CHEBI:29950"/>
        <dbReference type="ChEBI" id="CHEBI:57287"/>
        <dbReference type="ChEBI" id="CHEBI:57379"/>
        <dbReference type="ChEBI" id="CHEBI:74151"/>
        <dbReference type="EC" id="2.3.1.225"/>
    </reaction>
</comment>
<keyword evidence="8" id="KW-0449">Lipoprotein</keyword>
<evidence type="ECO:0000256" key="2">
    <source>
        <dbReference type="ARBA" id="ARBA00008574"/>
    </source>
</evidence>
<dbReference type="GO" id="GO:0019706">
    <property type="term" value="F:protein-cysteine S-palmitoyltransferase activity"/>
    <property type="evidence" value="ECO:0007669"/>
    <property type="project" value="UniProtKB-EC"/>
</dbReference>
<keyword evidence="4" id="KW-0812">Transmembrane</keyword>
<protein>
    <recommendedName>
        <fullName evidence="10">S-acyltransferase</fullName>
        <ecNumber evidence="10">2.3.1.225</ecNumber>
    </recommendedName>
    <alternativeName>
        <fullName evidence="10">Palmitoyltransferase</fullName>
    </alternativeName>
</protein>
<evidence type="ECO:0000256" key="7">
    <source>
        <dbReference type="ARBA" id="ARBA00023139"/>
    </source>
</evidence>
<dbReference type="EMBL" id="JAMSHJ010000004">
    <property type="protein sequence ID" value="KAI5419051.1"/>
    <property type="molecule type" value="Genomic_DNA"/>
</dbReference>
<evidence type="ECO:0000256" key="10">
    <source>
        <dbReference type="RuleBase" id="RU079119"/>
    </source>
</evidence>
<comment type="subcellular location">
    <subcellularLocation>
        <location evidence="1">Endomembrane system</location>
        <topology evidence="1">Multi-pass membrane protein</topology>
    </subcellularLocation>
</comment>
<dbReference type="InterPro" id="IPR001594">
    <property type="entry name" value="Palmitoyltrfase_DHHC"/>
</dbReference>
<dbReference type="Pfam" id="PF01529">
    <property type="entry name" value="DHHC"/>
    <property type="match status" value="1"/>
</dbReference>
<dbReference type="PANTHER" id="PTHR22883">
    <property type="entry name" value="ZINC FINGER DHHC DOMAIN CONTAINING PROTEIN"/>
    <property type="match status" value="1"/>
</dbReference>
<dbReference type="PROSITE" id="PS50216">
    <property type="entry name" value="DHHC"/>
    <property type="match status" value="1"/>
</dbReference>
<comment type="domain">
    <text evidence="10">The DHHC domain is required for palmitoyltransferase activity.</text>
</comment>
<keyword evidence="7" id="KW-0564">Palmitate</keyword>
<comment type="caution">
    <text evidence="12">The sequence shown here is derived from an EMBL/GenBank/DDBJ whole genome shotgun (WGS) entry which is preliminary data.</text>
</comment>
<dbReference type="InterPro" id="IPR039859">
    <property type="entry name" value="PFA4/ZDH16/20/ERF2-like"/>
</dbReference>
<dbReference type="GO" id="GO:0005783">
    <property type="term" value="C:endoplasmic reticulum"/>
    <property type="evidence" value="ECO:0007669"/>
    <property type="project" value="TreeGrafter"/>
</dbReference>
<dbReference type="Proteomes" id="UP001058974">
    <property type="component" value="Chromosome 4"/>
</dbReference>
<evidence type="ECO:0000313" key="12">
    <source>
        <dbReference type="EMBL" id="KAI5419051.1"/>
    </source>
</evidence>
<dbReference type="PANTHER" id="PTHR22883:SF301">
    <property type="entry name" value="PALMITOYLTRANSFERASE ZDHHC12"/>
    <property type="match status" value="1"/>
</dbReference>
<keyword evidence="3 10" id="KW-0808">Transferase</keyword>
<evidence type="ECO:0000256" key="5">
    <source>
        <dbReference type="ARBA" id="ARBA00022989"/>
    </source>
</evidence>
<feature type="domain" description="Palmitoyltransferase DHHC" evidence="11">
    <location>
        <begin position="40"/>
        <end position="78"/>
    </location>
</feature>
<evidence type="ECO:0000256" key="1">
    <source>
        <dbReference type="ARBA" id="ARBA00004127"/>
    </source>
</evidence>
<dbReference type="GO" id="GO:0005794">
    <property type="term" value="C:Golgi apparatus"/>
    <property type="evidence" value="ECO:0007669"/>
    <property type="project" value="TreeGrafter"/>
</dbReference>
<evidence type="ECO:0000256" key="3">
    <source>
        <dbReference type="ARBA" id="ARBA00022679"/>
    </source>
</evidence>
<name>A0A9D4XDG7_PEA</name>
<evidence type="ECO:0000259" key="11">
    <source>
        <dbReference type="Pfam" id="PF01529"/>
    </source>
</evidence>
<evidence type="ECO:0000256" key="9">
    <source>
        <dbReference type="ARBA" id="ARBA00023315"/>
    </source>
</evidence>
<dbReference type="AlphaFoldDB" id="A0A9D4XDG7"/>
<gene>
    <name evidence="12" type="ORF">KIW84_043305</name>
</gene>
<keyword evidence="5" id="KW-1133">Transmembrane helix</keyword>